<dbReference type="InterPro" id="IPR039653">
    <property type="entry name" value="Prenyltransferase"/>
</dbReference>
<dbReference type="InterPro" id="IPR044878">
    <property type="entry name" value="UbiA_sf"/>
</dbReference>
<feature type="transmembrane region" description="Helical" evidence="6">
    <location>
        <begin position="423"/>
        <end position="442"/>
    </location>
</feature>
<dbReference type="SUPFAM" id="SSF56784">
    <property type="entry name" value="HAD-like"/>
    <property type="match status" value="1"/>
</dbReference>
<dbReference type="Pfam" id="PF01040">
    <property type="entry name" value="UbiA"/>
    <property type="match status" value="1"/>
</dbReference>
<feature type="transmembrane region" description="Helical" evidence="6">
    <location>
        <begin position="344"/>
        <end position="362"/>
    </location>
</feature>
<name>A0A7V7TXM9_9HYPH</name>
<evidence type="ECO:0000256" key="1">
    <source>
        <dbReference type="ARBA" id="ARBA00004141"/>
    </source>
</evidence>
<dbReference type="InterPro" id="IPR036412">
    <property type="entry name" value="HAD-like_sf"/>
</dbReference>
<dbReference type="Proteomes" id="UP000432089">
    <property type="component" value="Unassembled WGS sequence"/>
</dbReference>
<feature type="transmembrane region" description="Helical" evidence="6">
    <location>
        <begin position="318"/>
        <end position="338"/>
    </location>
</feature>
<keyword evidence="4 6" id="KW-1133">Transmembrane helix</keyword>
<dbReference type="InterPro" id="IPR023214">
    <property type="entry name" value="HAD_sf"/>
</dbReference>
<keyword evidence="2" id="KW-1003">Cell membrane</keyword>
<comment type="subcellular location">
    <subcellularLocation>
        <location evidence="1">Membrane</location>
        <topology evidence="1">Multi-pass membrane protein</topology>
    </subcellularLocation>
</comment>
<dbReference type="EMBL" id="VZDO01000002">
    <property type="protein sequence ID" value="KAB0681909.1"/>
    <property type="molecule type" value="Genomic_DNA"/>
</dbReference>
<dbReference type="RefSeq" id="WP_150968169.1">
    <property type="nucleotide sequence ID" value="NZ_VZDO01000002.1"/>
</dbReference>
<keyword evidence="5 6" id="KW-0472">Membrane</keyword>
<evidence type="ECO:0000256" key="5">
    <source>
        <dbReference type="ARBA" id="ARBA00023136"/>
    </source>
</evidence>
<evidence type="ECO:0000256" key="3">
    <source>
        <dbReference type="ARBA" id="ARBA00022692"/>
    </source>
</evidence>
<accession>A0A7V7TXM9</accession>
<feature type="transmembrane region" description="Helical" evidence="6">
    <location>
        <begin position="221"/>
        <end position="244"/>
    </location>
</feature>
<dbReference type="PANTHER" id="PTHR11048:SF5">
    <property type="entry name" value="DECAPRENYL-PHOSPHATE PHOSPHORIBOSYLTRANSFERASE"/>
    <property type="match status" value="1"/>
</dbReference>
<evidence type="ECO:0000256" key="2">
    <source>
        <dbReference type="ARBA" id="ARBA00022475"/>
    </source>
</evidence>
<organism evidence="7 8">
    <name type="scientific">Plantimonas leprariae</name>
    <dbReference type="NCBI Taxonomy" id="2615207"/>
    <lineage>
        <taxon>Bacteria</taxon>
        <taxon>Pseudomonadati</taxon>
        <taxon>Pseudomonadota</taxon>
        <taxon>Alphaproteobacteria</taxon>
        <taxon>Hyphomicrobiales</taxon>
        <taxon>Aurantimonadaceae</taxon>
        <taxon>Plantimonas</taxon>
    </lineage>
</organism>
<dbReference type="CDD" id="cd13963">
    <property type="entry name" value="PT_UbiA_2"/>
    <property type="match status" value="1"/>
</dbReference>
<keyword evidence="7" id="KW-0808">Transferase</keyword>
<dbReference type="AlphaFoldDB" id="A0A7V7TXM9"/>
<protein>
    <submittedName>
        <fullName evidence="7">UbiA family prenyltransferase</fullName>
    </submittedName>
</protein>
<dbReference type="GO" id="GO:0016765">
    <property type="term" value="F:transferase activity, transferring alkyl or aryl (other than methyl) groups"/>
    <property type="evidence" value="ECO:0007669"/>
    <property type="project" value="InterPro"/>
</dbReference>
<dbReference type="Gene3D" id="3.40.50.1000">
    <property type="entry name" value="HAD superfamily/HAD-like"/>
    <property type="match status" value="1"/>
</dbReference>
<dbReference type="Gene3D" id="1.10.357.140">
    <property type="entry name" value="UbiA prenyltransferase"/>
    <property type="match status" value="1"/>
</dbReference>
<evidence type="ECO:0000256" key="6">
    <source>
        <dbReference type="SAM" id="Phobius"/>
    </source>
</evidence>
<gene>
    <name evidence="7" type="ORF">F6X38_03565</name>
</gene>
<feature type="transmembrane region" description="Helical" evidence="6">
    <location>
        <begin position="391"/>
        <end position="411"/>
    </location>
</feature>
<dbReference type="InterPro" id="IPR000537">
    <property type="entry name" value="UbiA_prenyltransferase"/>
</dbReference>
<evidence type="ECO:0000313" key="8">
    <source>
        <dbReference type="Proteomes" id="UP000432089"/>
    </source>
</evidence>
<dbReference type="GO" id="GO:0009247">
    <property type="term" value="P:glycolipid biosynthetic process"/>
    <property type="evidence" value="ECO:0007669"/>
    <property type="project" value="TreeGrafter"/>
</dbReference>
<reference evidence="7 8" key="1">
    <citation type="submission" date="2019-09" db="EMBL/GenBank/DDBJ databases">
        <title>YIM 132180 draft genome.</title>
        <authorList>
            <person name="Zhang K."/>
        </authorList>
    </citation>
    <scope>NUCLEOTIDE SEQUENCE [LARGE SCALE GENOMIC DNA]</scope>
    <source>
        <strain evidence="7 8">YIM 132180</strain>
    </source>
</reference>
<dbReference type="NCBIfam" id="NF006088">
    <property type="entry name" value="PRK08238.1"/>
    <property type="match status" value="1"/>
</dbReference>
<proteinExistence type="predicted"/>
<evidence type="ECO:0000256" key="4">
    <source>
        <dbReference type="ARBA" id="ARBA00022989"/>
    </source>
</evidence>
<feature type="transmembrane region" description="Helical" evidence="6">
    <location>
        <begin position="294"/>
        <end position="313"/>
    </location>
</feature>
<keyword evidence="8" id="KW-1185">Reference proteome</keyword>
<sequence>MDIRAPQADRPIYVDLDGTVAKTDLLWESLFTLARQKPHLLPLVPFWLASGKARLKAELANRIDFDPSLLPYRDELVAELAKSQARGRRVVLATGANRKLAEAVAEHLGVFDAVMASDEQVNLTAHRKLERIVVAADVDGFDYIGNSHEDICLFDAAAEATVVAPDRPAAGWQRRTGAHVLPGADLSERLRGLVKAMRPHQWTKNVLIFVPVALEHRYLEFGSMLAAFAAFMAFSLAASSVYIVNDLLDLASDRRHKTKRNRPFASGAVPIPTGLILAAGLVGTSVLIASMLTWQFQLVLAGYLTLTTLYSVALKRMLLLDVLALAGLYTVRILAGSAATEISLSFWLMAFSIFFFLSLALVKRYTELLDFGTGAERSKTGRGYVDCDLEMIGQAGIASGFAATLVLALYIDSPTVQSINSVPWILWPLCPLVLYIIVRIWILARRNQMHDDPVVFILRDWRSQIMIGLGAALFVAAAYI</sequence>
<dbReference type="GO" id="GO:0005886">
    <property type="term" value="C:plasma membrane"/>
    <property type="evidence" value="ECO:0007669"/>
    <property type="project" value="TreeGrafter"/>
</dbReference>
<dbReference type="PANTHER" id="PTHR11048">
    <property type="entry name" value="PRENYLTRANSFERASES"/>
    <property type="match status" value="1"/>
</dbReference>
<comment type="caution">
    <text evidence="7">The sequence shown here is derived from an EMBL/GenBank/DDBJ whole genome shotgun (WGS) entry which is preliminary data.</text>
</comment>
<evidence type="ECO:0000313" key="7">
    <source>
        <dbReference type="EMBL" id="KAB0681909.1"/>
    </source>
</evidence>
<feature type="transmembrane region" description="Helical" evidence="6">
    <location>
        <begin position="264"/>
        <end position="288"/>
    </location>
</feature>
<keyword evidence="3 6" id="KW-0812">Transmembrane</keyword>
<dbReference type="Pfam" id="PF12710">
    <property type="entry name" value="HAD"/>
    <property type="match status" value="1"/>
</dbReference>